<dbReference type="EMBL" id="JAVHJO010000009">
    <property type="protein sequence ID" value="KAK6537700.1"/>
    <property type="molecule type" value="Genomic_DNA"/>
</dbReference>
<organism evidence="1 2">
    <name type="scientific">Orbilia ellipsospora</name>
    <dbReference type="NCBI Taxonomy" id="2528407"/>
    <lineage>
        <taxon>Eukaryota</taxon>
        <taxon>Fungi</taxon>
        <taxon>Dikarya</taxon>
        <taxon>Ascomycota</taxon>
        <taxon>Pezizomycotina</taxon>
        <taxon>Orbiliomycetes</taxon>
        <taxon>Orbiliales</taxon>
        <taxon>Orbiliaceae</taxon>
        <taxon>Orbilia</taxon>
    </lineage>
</organism>
<evidence type="ECO:0000313" key="2">
    <source>
        <dbReference type="Proteomes" id="UP001365542"/>
    </source>
</evidence>
<name>A0AAV9X6J8_9PEZI</name>
<reference evidence="1 2" key="1">
    <citation type="submission" date="2019-10" db="EMBL/GenBank/DDBJ databases">
        <authorList>
            <person name="Palmer J.M."/>
        </authorList>
    </citation>
    <scope>NUCLEOTIDE SEQUENCE [LARGE SCALE GENOMIC DNA]</scope>
    <source>
        <strain evidence="1 2">TWF694</strain>
    </source>
</reference>
<sequence length="254" mass="28445">MVYAHCNRYQEEVYKASHCPPPHTYLLTFALPLSLHHTHNSICTIKVIHIERTREYNFTLTKILATLTMATNGESEPHSIFFSHLGSLPVVSDGVTYFKGHPVGQKSISISQSLYDTLVKPFSPYLAKANVYASPYVTKADQFADSGLVKLEERVPLVKEPTEKLKERITNLPAYHTAQDALAFSNEKKDYAVKIYNDEYNKASNGQKSVVSYAKAGITTTYILSTQTIGWIAGYLTAKKEEIKEVAEEKTSSD</sequence>
<evidence type="ECO:0000313" key="1">
    <source>
        <dbReference type="EMBL" id="KAK6537700.1"/>
    </source>
</evidence>
<evidence type="ECO:0008006" key="3">
    <source>
        <dbReference type="Google" id="ProtNLM"/>
    </source>
</evidence>
<dbReference type="AlphaFoldDB" id="A0AAV9X6J8"/>
<keyword evidence="2" id="KW-1185">Reference proteome</keyword>
<accession>A0AAV9X6J8</accession>
<proteinExistence type="predicted"/>
<comment type="caution">
    <text evidence="1">The sequence shown here is derived from an EMBL/GenBank/DDBJ whole genome shotgun (WGS) entry which is preliminary data.</text>
</comment>
<dbReference type="Proteomes" id="UP001365542">
    <property type="component" value="Unassembled WGS sequence"/>
</dbReference>
<gene>
    <name evidence="1" type="ORF">TWF694_011871</name>
</gene>
<protein>
    <recommendedName>
        <fullName evidence="3">CAP20</fullName>
    </recommendedName>
</protein>